<dbReference type="PANTHER" id="PTHR35333:SF3">
    <property type="entry name" value="BETA-LACTAMASE-TYPE TRANSPEPTIDASE FOLD CONTAINING PROTEIN"/>
    <property type="match status" value="1"/>
</dbReference>
<evidence type="ECO:0000256" key="1">
    <source>
        <dbReference type="SAM" id="SignalP"/>
    </source>
</evidence>
<dbReference type="RefSeq" id="WP_345513085.1">
    <property type="nucleotide sequence ID" value="NZ_BAAAXD010000020.1"/>
</dbReference>
<dbReference type="GO" id="GO:0016787">
    <property type="term" value="F:hydrolase activity"/>
    <property type="evidence" value="ECO:0007669"/>
    <property type="project" value="UniProtKB-KW"/>
</dbReference>
<dbReference type="SUPFAM" id="SSF56601">
    <property type="entry name" value="beta-lactamase/transpeptidase-like"/>
    <property type="match status" value="1"/>
</dbReference>
<proteinExistence type="predicted"/>
<evidence type="ECO:0000259" key="2">
    <source>
        <dbReference type="Pfam" id="PF13354"/>
    </source>
</evidence>
<sequence>MPLSIPKRRFSALSAGMTPVVLLAASAAGGMYPMGRPSDAAPRPVASVSSTAPVVTSEEPQVDLDAELAAAVAPLTGDSTMSVAVLDTGSGDGALYGRRMYATASIVKVDILAALLLQAQDDERELTGYERSRAVTMIENSDNDAATSLMRAIGGAAGLDAANQRFGLTSTTAARAWGLTQTTSADQLKLLQTVFGTHSKLTGASRTYLQGLMRRVAADQHWGVSAAGSDWALKNGWMPRSATGLWDINSIGQVKAHEHTYLVAVLSAGQQTKETGIERVESVAKAAVRVLDRAR</sequence>
<evidence type="ECO:0000313" key="4">
    <source>
        <dbReference type="Proteomes" id="UP001589710"/>
    </source>
</evidence>
<feature type="domain" description="Beta-lactamase class A catalytic" evidence="2">
    <location>
        <begin position="136"/>
        <end position="266"/>
    </location>
</feature>
<keyword evidence="4" id="KW-1185">Reference proteome</keyword>
<keyword evidence="3" id="KW-0378">Hydrolase</keyword>
<feature type="signal peptide" evidence="1">
    <location>
        <begin position="1"/>
        <end position="27"/>
    </location>
</feature>
<dbReference type="Pfam" id="PF13354">
    <property type="entry name" value="Beta-lactamase2"/>
    <property type="match status" value="1"/>
</dbReference>
<feature type="chain" id="PRO_5045297692" evidence="1">
    <location>
        <begin position="28"/>
        <end position="295"/>
    </location>
</feature>
<dbReference type="Proteomes" id="UP001589710">
    <property type="component" value="Unassembled WGS sequence"/>
</dbReference>
<organism evidence="3 4">
    <name type="scientific">Streptomyces yanii</name>
    <dbReference type="NCBI Taxonomy" id="78510"/>
    <lineage>
        <taxon>Bacteria</taxon>
        <taxon>Bacillati</taxon>
        <taxon>Actinomycetota</taxon>
        <taxon>Actinomycetes</taxon>
        <taxon>Kitasatosporales</taxon>
        <taxon>Streptomycetaceae</taxon>
        <taxon>Streptomyces</taxon>
    </lineage>
</organism>
<reference evidence="3 4" key="1">
    <citation type="submission" date="2024-09" db="EMBL/GenBank/DDBJ databases">
        <authorList>
            <person name="Sun Q."/>
            <person name="Mori K."/>
        </authorList>
    </citation>
    <scope>NUCLEOTIDE SEQUENCE [LARGE SCALE GENOMIC DNA]</scope>
    <source>
        <strain evidence="3 4">JCM 3331</strain>
    </source>
</reference>
<dbReference type="PANTHER" id="PTHR35333">
    <property type="entry name" value="BETA-LACTAMASE"/>
    <property type="match status" value="1"/>
</dbReference>
<dbReference type="EMBL" id="JBHMCG010000143">
    <property type="protein sequence ID" value="MFB9577139.1"/>
    <property type="molecule type" value="Genomic_DNA"/>
</dbReference>
<protein>
    <submittedName>
        <fullName evidence="3">Serine hydrolase</fullName>
    </submittedName>
</protein>
<dbReference type="InterPro" id="IPR045155">
    <property type="entry name" value="Beta-lactam_cat"/>
</dbReference>
<accession>A0ABV5RH22</accession>
<evidence type="ECO:0000313" key="3">
    <source>
        <dbReference type="EMBL" id="MFB9577139.1"/>
    </source>
</evidence>
<dbReference type="InterPro" id="IPR012338">
    <property type="entry name" value="Beta-lactam/transpept-like"/>
</dbReference>
<dbReference type="InterPro" id="IPR000871">
    <property type="entry name" value="Beta-lactam_class-A"/>
</dbReference>
<dbReference type="Gene3D" id="3.40.710.10">
    <property type="entry name" value="DD-peptidase/beta-lactamase superfamily"/>
    <property type="match status" value="1"/>
</dbReference>
<gene>
    <name evidence="3" type="ORF">ACFFTL_33955</name>
</gene>
<comment type="caution">
    <text evidence="3">The sequence shown here is derived from an EMBL/GenBank/DDBJ whole genome shotgun (WGS) entry which is preliminary data.</text>
</comment>
<keyword evidence="1" id="KW-0732">Signal</keyword>
<name>A0ABV5RH22_9ACTN</name>